<dbReference type="AlphaFoldDB" id="A0A381WE25"/>
<name>A0A381WE25_9ZZZZ</name>
<reference evidence="1" key="1">
    <citation type="submission" date="2018-05" db="EMBL/GenBank/DDBJ databases">
        <authorList>
            <person name="Lanie J.A."/>
            <person name="Ng W.-L."/>
            <person name="Kazmierczak K.M."/>
            <person name="Andrzejewski T.M."/>
            <person name="Davidsen T.M."/>
            <person name="Wayne K.J."/>
            <person name="Tettelin H."/>
            <person name="Glass J.I."/>
            <person name="Rusch D."/>
            <person name="Podicherti R."/>
            <person name="Tsui H.-C.T."/>
            <person name="Winkler M.E."/>
        </authorList>
    </citation>
    <scope>NUCLEOTIDE SEQUENCE</scope>
</reference>
<dbReference type="EMBL" id="UINC01011456">
    <property type="protein sequence ID" value="SVA50561.1"/>
    <property type="molecule type" value="Genomic_DNA"/>
</dbReference>
<sequence length="69" mass="7824">VGFDKETVGPQAVDLDWAHSSVAWTGSHDWVHIPDLVKQAIARTTKDRLFQATFDYLIERIGNIDDNEI</sequence>
<protein>
    <submittedName>
        <fullName evidence="1">Uncharacterized protein</fullName>
    </submittedName>
</protein>
<gene>
    <name evidence="1" type="ORF">METZ01_LOCUS103415</name>
</gene>
<evidence type="ECO:0000313" key="1">
    <source>
        <dbReference type="EMBL" id="SVA50561.1"/>
    </source>
</evidence>
<organism evidence="1">
    <name type="scientific">marine metagenome</name>
    <dbReference type="NCBI Taxonomy" id="408172"/>
    <lineage>
        <taxon>unclassified sequences</taxon>
        <taxon>metagenomes</taxon>
        <taxon>ecological metagenomes</taxon>
    </lineage>
</organism>
<accession>A0A381WE25</accession>
<feature type="non-terminal residue" evidence="1">
    <location>
        <position position="1"/>
    </location>
</feature>
<proteinExistence type="predicted"/>